<evidence type="ECO:0000256" key="6">
    <source>
        <dbReference type="ARBA" id="ARBA00023065"/>
    </source>
</evidence>
<sequence>ISSRLEEMPGEEGYPTYMSSRLSDFYERAGRVRCLGHDGRSGAVTIVGAVSPPGGDFSEPVTQASLRISGAFWALDSSLAQRRHFPSVNWNQSYSLYINDLKPWFRSHIAQDWETLRTQMLLLLQQEVSLQAIVQVVGVDGLSEQEQLVLEICRMLREDFLQQNAFHDVDAYCPTERQYLMLKLILLFHEYSVELLRAGEPLEQILSSPLREKLSHMRDLPQEEFLPESDHILDTLQKGTP</sequence>
<reference evidence="9" key="1">
    <citation type="submission" date="2019-11" db="EMBL/GenBank/DDBJ databases">
        <title>Microbial mats filling the niche in hypersaline microbial mats.</title>
        <authorList>
            <person name="Wong H.L."/>
            <person name="Macleod F.I."/>
            <person name="White R.A. III"/>
            <person name="Burns B.P."/>
        </authorList>
    </citation>
    <scope>NUCLEOTIDE SEQUENCE</scope>
    <source>
        <strain evidence="9">Rbin_158</strain>
    </source>
</reference>
<dbReference type="PANTHER" id="PTHR43607:SF1">
    <property type="entry name" value="H(+)-TRANSPORTING TWO-SECTOR ATPASE"/>
    <property type="match status" value="1"/>
</dbReference>
<name>A0A9D5JT85_9BACT</name>
<dbReference type="Pfam" id="PF22919">
    <property type="entry name" value="ATP-synt_VA_C"/>
    <property type="match status" value="1"/>
</dbReference>
<dbReference type="InterPro" id="IPR055190">
    <property type="entry name" value="ATP-synt_VA_C"/>
</dbReference>
<dbReference type="InterPro" id="IPR020003">
    <property type="entry name" value="ATPase_a/bsu_AS"/>
</dbReference>
<evidence type="ECO:0000256" key="5">
    <source>
        <dbReference type="ARBA" id="ARBA00022967"/>
    </source>
</evidence>
<dbReference type="Gene3D" id="3.40.50.300">
    <property type="entry name" value="P-loop containing nucleotide triphosphate hydrolases"/>
    <property type="match status" value="1"/>
</dbReference>
<gene>
    <name evidence="9" type="ORF">GF339_04310</name>
</gene>
<dbReference type="AlphaFoldDB" id="A0A9D5JT85"/>
<dbReference type="GO" id="GO:0005524">
    <property type="term" value="F:ATP binding"/>
    <property type="evidence" value="ECO:0007669"/>
    <property type="project" value="UniProtKB-KW"/>
</dbReference>
<evidence type="ECO:0000256" key="4">
    <source>
        <dbReference type="ARBA" id="ARBA00022840"/>
    </source>
</evidence>
<comment type="caution">
    <text evidence="9">The sequence shown here is derived from an EMBL/GenBank/DDBJ whole genome shotgun (WGS) entry which is preliminary data.</text>
</comment>
<dbReference type="GO" id="GO:0046961">
    <property type="term" value="F:proton-transporting ATPase activity, rotational mechanism"/>
    <property type="evidence" value="ECO:0007669"/>
    <property type="project" value="InterPro"/>
</dbReference>
<dbReference type="InterPro" id="IPR022878">
    <property type="entry name" value="V-ATPase_asu"/>
</dbReference>
<dbReference type="GO" id="GO:0046034">
    <property type="term" value="P:ATP metabolic process"/>
    <property type="evidence" value="ECO:0007669"/>
    <property type="project" value="InterPro"/>
</dbReference>
<evidence type="ECO:0000256" key="3">
    <source>
        <dbReference type="ARBA" id="ARBA00022741"/>
    </source>
</evidence>
<dbReference type="InterPro" id="IPR024034">
    <property type="entry name" value="ATPase_F1/V1_b/a_C"/>
</dbReference>
<feature type="non-terminal residue" evidence="9">
    <location>
        <position position="1"/>
    </location>
</feature>
<dbReference type="EMBL" id="WJJP01000133">
    <property type="protein sequence ID" value="MBD3323783.1"/>
    <property type="molecule type" value="Genomic_DNA"/>
</dbReference>
<dbReference type="PROSITE" id="PS00152">
    <property type="entry name" value="ATPASE_ALPHA_BETA"/>
    <property type="match status" value="1"/>
</dbReference>
<dbReference type="SUPFAM" id="SSF52540">
    <property type="entry name" value="P-loop containing nucleoside triphosphate hydrolases"/>
    <property type="match status" value="1"/>
</dbReference>
<dbReference type="Proteomes" id="UP000649604">
    <property type="component" value="Unassembled WGS sequence"/>
</dbReference>
<keyword evidence="6" id="KW-0406">Ion transport</keyword>
<proteinExistence type="inferred from homology"/>
<comment type="similarity">
    <text evidence="1">Belongs to the ATPase alpha/beta chains family.</text>
</comment>
<keyword evidence="2" id="KW-0813">Transport</keyword>
<dbReference type="CDD" id="cd18111">
    <property type="entry name" value="ATP-synt_V_A-type_alpha_C"/>
    <property type="match status" value="1"/>
</dbReference>
<keyword evidence="3" id="KW-0547">Nucleotide-binding</keyword>
<keyword evidence="4" id="KW-0067">ATP-binding</keyword>
<dbReference type="Gene3D" id="1.10.1140.10">
    <property type="entry name" value="Bovine Mitochondrial F1-atpase, Atp Synthase Beta Chain, Chain D, domain 3"/>
    <property type="match status" value="1"/>
</dbReference>
<evidence type="ECO:0000256" key="2">
    <source>
        <dbReference type="ARBA" id="ARBA00022448"/>
    </source>
</evidence>
<evidence type="ECO:0000313" key="9">
    <source>
        <dbReference type="EMBL" id="MBD3323783.1"/>
    </source>
</evidence>
<dbReference type="InterPro" id="IPR000194">
    <property type="entry name" value="ATPase_F1/V1/A1_a/bsu_nucl-bd"/>
</dbReference>
<evidence type="ECO:0000313" key="10">
    <source>
        <dbReference type="Proteomes" id="UP000649604"/>
    </source>
</evidence>
<accession>A0A9D5JT85</accession>
<keyword evidence="5" id="KW-1278">Translocase</keyword>
<dbReference type="Pfam" id="PF00006">
    <property type="entry name" value="ATP-synt_ab"/>
    <property type="match status" value="1"/>
</dbReference>
<dbReference type="InterPro" id="IPR027417">
    <property type="entry name" value="P-loop_NTPase"/>
</dbReference>
<organism evidence="9 10">
    <name type="scientific">candidate division KSB3 bacterium</name>
    <dbReference type="NCBI Taxonomy" id="2044937"/>
    <lineage>
        <taxon>Bacteria</taxon>
        <taxon>candidate division KSB3</taxon>
    </lineage>
</organism>
<dbReference type="SUPFAM" id="SSF47917">
    <property type="entry name" value="C-terminal domain of alpha and beta subunits of F1 ATP synthase"/>
    <property type="match status" value="1"/>
</dbReference>
<evidence type="ECO:0000259" key="7">
    <source>
        <dbReference type="Pfam" id="PF00006"/>
    </source>
</evidence>
<feature type="domain" description="ATPase F1/V1/A1 complex alpha/beta subunit nucleotide-binding" evidence="7">
    <location>
        <begin position="1"/>
        <end position="95"/>
    </location>
</feature>
<evidence type="ECO:0000256" key="1">
    <source>
        <dbReference type="ARBA" id="ARBA00008936"/>
    </source>
</evidence>
<evidence type="ECO:0000259" key="8">
    <source>
        <dbReference type="Pfam" id="PF22919"/>
    </source>
</evidence>
<protein>
    <submittedName>
        <fullName evidence="9">V-type ATP synthase subunit A</fullName>
    </submittedName>
</protein>
<feature type="domain" description="ATP synthase A/B type C-terminal" evidence="8">
    <location>
        <begin position="103"/>
        <end position="199"/>
    </location>
</feature>
<dbReference type="PANTHER" id="PTHR43607">
    <property type="entry name" value="V-TYPE PROTON ATPASE CATALYTIC SUBUNIT A"/>
    <property type="match status" value="1"/>
</dbReference>